<reference evidence="10 11" key="1">
    <citation type="journal article" date="2007" name="Science">
        <title>Sea anemone genome reveals ancestral eumetazoan gene repertoire and genomic organization.</title>
        <authorList>
            <person name="Putnam N.H."/>
            <person name="Srivastava M."/>
            <person name="Hellsten U."/>
            <person name="Dirks B."/>
            <person name="Chapman J."/>
            <person name="Salamov A."/>
            <person name="Terry A."/>
            <person name="Shapiro H."/>
            <person name="Lindquist E."/>
            <person name="Kapitonov V.V."/>
            <person name="Jurka J."/>
            <person name="Genikhovich G."/>
            <person name="Grigoriev I.V."/>
            <person name="Lucas S.M."/>
            <person name="Steele R.E."/>
            <person name="Finnerty J.R."/>
            <person name="Technau U."/>
            <person name="Martindale M.Q."/>
            <person name="Rokhsar D.S."/>
        </authorList>
    </citation>
    <scope>NUCLEOTIDE SEQUENCE [LARGE SCALE GENOMIC DNA]</scope>
    <source>
        <strain evidence="11">CH2 X CH6</strain>
    </source>
</reference>
<keyword evidence="6 9" id="KW-1015">Disulfide bond</keyword>
<dbReference type="InterPro" id="IPR023415">
    <property type="entry name" value="LDLR_class-A_CS"/>
</dbReference>
<keyword evidence="2" id="KW-0812">Transmembrane</keyword>
<accession>A7SSB4</accession>
<dbReference type="CDD" id="cd00112">
    <property type="entry name" value="LDLa"/>
    <property type="match status" value="1"/>
</dbReference>
<evidence type="ECO:0000313" key="11">
    <source>
        <dbReference type="Proteomes" id="UP000001593"/>
    </source>
</evidence>
<feature type="non-terminal residue" evidence="10">
    <location>
        <position position="1"/>
    </location>
</feature>
<feature type="disulfide bond" evidence="9">
    <location>
        <begin position="9"/>
        <end position="24"/>
    </location>
</feature>
<feature type="disulfide bond" evidence="9">
    <location>
        <begin position="45"/>
        <end position="60"/>
    </location>
</feature>
<dbReference type="Gene3D" id="4.10.400.10">
    <property type="entry name" value="Low-density Lipoprotein Receptor"/>
    <property type="match status" value="2"/>
</dbReference>
<gene>
    <name evidence="10" type="ORF">NEMVEDRAFT_v1g129764</name>
</gene>
<dbReference type="PANTHER" id="PTHR22722">
    <property type="entry name" value="LOW-DENSITY LIPOPROTEIN RECEPTOR-RELATED PROTEIN 2-RELATED"/>
    <property type="match status" value="1"/>
</dbReference>
<keyword evidence="4" id="KW-1133">Transmembrane helix</keyword>
<evidence type="ECO:0000256" key="8">
    <source>
        <dbReference type="ARBA" id="ARBA00023180"/>
    </source>
</evidence>
<dbReference type="PROSITE" id="PS01209">
    <property type="entry name" value="LDLRA_1"/>
    <property type="match status" value="1"/>
</dbReference>
<protein>
    <submittedName>
        <fullName evidence="10">Uncharacterized protein</fullName>
    </submittedName>
</protein>
<dbReference type="GO" id="GO:0016020">
    <property type="term" value="C:membrane"/>
    <property type="evidence" value="ECO:0007669"/>
    <property type="project" value="UniProtKB-SubCell"/>
</dbReference>
<evidence type="ECO:0000256" key="4">
    <source>
        <dbReference type="ARBA" id="ARBA00022989"/>
    </source>
</evidence>
<organism evidence="10 11">
    <name type="scientific">Nematostella vectensis</name>
    <name type="common">Starlet sea anemone</name>
    <dbReference type="NCBI Taxonomy" id="45351"/>
    <lineage>
        <taxon>Eukaryota</taxon>
        <taxon>Metazoa</taxon>
        <taxon>Cnidaria</taxon>
        <taxon>Anthozoa</taxon>
        <taxon>Hexacorallia</taxon>
        <taxon>Actiniaria</taxon>
        <taxon>Edwardsiidae</taxon>
        <taxon>Nematostella</taxon>
    </lineage>
</organism>
<dbReference type="PANTHER" id="PTHR22722:SF15">
    <property type="entry name" value="LOW-DENSITY LIPOPROTEIN RECEPTOR-RELATED"/>
    <property type="match status" value="1"/>
</dbReference>
<keyword evidence="5" id="KW-0472">Membrane</keyword>
<feature type="disulfide bond" evidence="9">
    <location>
        <begin position="26"/>
        <end position="38"/>
    </location>
</feature>
<dbReference type="PROSITE" id="PS50068">
    <property type="entry name" value="LDLRA_2"/>
    <property type="match status" value="2"/>
</dbReference>
<evidence type="ECO:0000313" key="10">
    <source>
        <dbReference type="EMBL" id="EDO33375.1"/>
    </source>
</evidence>
<dbReference type="SUPFAM" id="SSF57424">
    <property type="entry name" value="LDL receptor-like module"/>
    <property type="match status" value="2"/>
</dbReference>
<keyword evidence="8" id="KW-0325">Glycoprotein</keyword>
<evidence type="ECO:0000256" key="6">
    <source>
        <dbReference type="ARBA" id="ARBA00023157"/>
    </source>
</evidence>
<dbReference type="FunFam" id="4.10.400.10:FF:000065">
    <property type="entry name" value="Transmembrane protease serine 7"/>
    <property type="match status" value="1"/>
</dbReference>
<comment type="subcellular location">
    <subcellularLocation>
        <location evidence="1">Membrane</location>
        <topology evidence="1">Single-pass membrane protein</topology>
    </subcellularLocation>
</comment>
<dbReference type="InterPro" id="IPR036055">
    <property type="entry name" value="LDL_receptor-like_sf"/>
</dbReference>
<keyword evidence="7" id="KW-0675">Receptor</keyword>
<dbReference type="HOGENOM" id="CLU_085098_3_3_1"/>
<name>A7SSB4_NEMVE</name>
<keyword evidence="11" id="KW-1185">Reference proteome</keyword>
<dbReference type="SMART" id="SM00192">
    <property type="entry name" value="LDLa"/>
    <property type="match status" value="1"/>
</dbReference>
<evidence type="ECO:0000256" key="2">
    <source>
        <dbReference type="ARBA" id="ARBA00022692"/>
    </source>
</evidence>
<evidence type="ECO:0000256" key="1">
    <source>
        <dbReference type="ARBA" id="ARBA00004167"/>
    </source>
</evidence>
<keyword evidence="3" id="KW-0677">Repeat</keyword>
<feature type="disulfide bond" evidence="9">
    <location>
        <begin position="33"/>
        <end position="51"/>
    </location>
</feature>
<evidence type="ECO:0000256" key="3">
    <source>
        <dbReference type="ARBA" id="ARBA00022737"/>
    </source>
</evidence>
<proteinExistence type="predicted"/>
<dbReference type="InterPro" id="IPR051221">
    <property type="entry name" value="LDLR-related"/>
</dbReference>
<dbReference type="EMBL" id="DS469775">
    <property type="protein sequence ID" value="EDO33375.1"/>
    <property type="molecule type" value="Genomic_DNA"/>
</dbReference>
<evidence type="ECO:0000256" key="9">
    <source>
        <dbReference type="PROSITE-ProRule" id="PRU00124"/>
    </source>
</evidence>
<evidence type="ECO:0000256" key="7">
    <source>
        <dbReference type="ARBA" id="ARBA00023170"/>
    </source>
</evidence>
<dbReference type="AlphaFoldDB" id="A7SSB4"/>
<sequence length="64" mass="7040">QCVKRGLLCDGDKACLDGSDEKHCSCPSNMFLCPSGECIPTTALCNNENDCSDNADERNCRKFY</sequence>
<dbReference type="InterPro" id="IPR002172">
    <property type="entry name" value="LDrepeatLR_classA_rpt"/>
</dbReference>
<comment type="caution">
    <text evidence="9">Lacks conserved residue(s) required for the propagation of feature annotation.</text>
</comment>
<evidence type="ECO:0000256" key="5">
    <source>
        <dbReference type="ARBA" id="ARBA00023136"/>
    </source>
</evidence>
<dbReference type="Proteomes" id="UP000001593">
    <property type="component" value="Unassembled WGS sequence"/>
</dbReference>
<dbReference type="InParanoid" id="A7SSB4"/>
<dbReference type="Pfam" id="PF00057">
    <property type="entry name" value="Ldl_recept_a"/>
    <property type="match status" value="2"/>
</dbReference>
<dbReference type="OMA" id="EKHCSCP"/>